<keyword evidence="2" id="KW-0732">Signal</keyword>
<gene>
    <name evidence="3" type="ORF">F7231_11690</name>
</gene>
<evidence type="ECO:0000313" key="3">
    <source>
        <dbReference type="EMBL" id="NID10832.1"/>
    </source>
</evidence>
<keyword evidence="4" id="KW-1185">Reference proteome</keyword>
<comment type="caution">
    <text evidence="3">The sequence shown here is derived from an EMBL/GenBank/DDBJ whole genome shotgun (WGS) entry which is preliminary data.</text>
</comment>
<protein>
    <recommendedName>
        <fullName evidence="5">YARHG domain-containing protein</fullName>
    </recommendedName>
</protein>
<evidence type="ECO:0000256" key="1">
    <source>
        <dbReference type="SAM" id="MobiDB-lite"/>
    </source>
</evidence>
<reference evidence="4" key="2">
    <citation type="submission" date="2023-07" db="EMBL/GenBank/DDBJ databases">
        <authorList>
            <person name="Jung D.-H."/>
        </authorList>
    </citation>
    <scope>NUCLEOTIDE SEQUENCE [LARGE SCALE GENOMIC DNA]</scope>
    <source>
        <strain evidence="4">JA-25</strain>
    </source>
</reference>
<evidence type="ECO:0000313" key="4">
    <source>
        <dbReference type="Proteomes" id="UP000606008"/>
    </source>
</evidence>
<dbReference type="RefSeq" id="WP_166692032.1">
    <property type="nucleotide sequence ID" value="NZ_WAEL01000004.1"/>
</dbReference>
<feature type="compositionally biased region" description="Basic and acidic residues" evidence="1">
    <location>
        <begin position="533"/>
        <end position="544"/>
    </location>
</feature>
<feature type="signal peptide" evidence="2">
    <location>
        <begin position="1"/>
        <end position="18"/>
    </location>
</feature>
<organism evidence="3 4">
    <name type="scientific">Fibrivirga algicola</name>
    <dbReference type="NCBI Taxonomy" id="2950420"/>
    <lineage>
        <taxon>Bacteria</taxon>
        <taxon>Pseudomonadati</taxon>
        <taxon>Bacteroidota</taxon>
        <taxon>Cytophagia</taxon>
        <taxon>Cytophagales</taxon>
        <taxon>Spirosomataceae</taxon>
        <taxon>Fibrivirga</taxon>
    </lineage>
</organism>
<evidence type="ECO:0000256" key="2">
    <source>
        <dbReference type="SAM" id="SignalP"/>
    </source>
</evidence>
<reference evidence="4" key="1">
    <citation type="submission" date="2019-09" db="EMBL/GenBank/DDBJ databases">
        <authorList>
            <person name="Jung D.-H."/>
        </authorList>
    </citation>
    <scope>NUCLEOTIDE SEQUENCE [LARGE SCALE GENOMIC DNA]</scope>
    <source>
        <strain evidence="4">JA-25</strain>
    </source>
</reference>
<dbReference type="EMBL" id="WAEL01000004">
    <property type="protein sequence ID" value="NID10832.1"/>
    <property type="molecule type" value="Genomic_DNA"/>
</dbReference>
<accession>A0ABX0QIS1</accession>
<name>A0ABX0QIS1_9BACT</name>
<proteinExistence type="predicted"/>
<feature type="region of interest" description="Disordered" evidence="1">
    <location>
        <begin position="525"/>
        <end position="544"/>
    </location>
</feature>
<feature type="chain" id="PRO_5045106553" description="YARHG domain-containing protein" evidence="2">
    <location>
        <begin position="19"/>
        <end position="544"/>
    </location>
</feature>
<evidence type="ECO:0008006" key="5">
    <source>
        <dbReference type="Google" id="ProtNLM"/>
    </source>
</evidence>
<dbReference type="Proteomes" id="UP000606008">
    <property type="component" value="Unassembled WGS sequence"/>
</dbReference>
<sequence>MRQFLLFCLFLTTAPMLAQLTPVKRVDYPVSETVDEDYQVLALGEQGVLLTYYKHDDYARRTPHSYTFTRLDTTLATRWKVEYTVPENFSPSHSFENARYVFHLFTQPDTDNFSLVRLSLYDGTLDTYSGKLPSSLTITDFKTMGNVAYLAGYYRSRPVVMAYSLFDSSIRVFQGLYINNVELGSMEVDEYRQEVHVVTHTLKKDCEFTLRSYSPDGRPLRVIEYSGTQYSLVSGKILPISADESLLVGNYSTDCTPYSQGLFITRIQHNETGKLTVTTDKGDAIRYVDFSSLKNFFNYLKPKRQKKMQERLAEQKRLGKEYKFRYRLLVHDLTPTPNGLRLVAEVYYPQFRGSISSYSSRSWRAQPATPTPSRSPVTVPMGSTTSYSDGYRYTHAFVCEFDQQGNLLWDNCLPISDLTDVDPTQKVEVSAQGSRLAMAYVQDSDVYTTVIERDSVLASSEPFKLPAPTDKEKVQSAAEEGLIAWYGPYFLATGYQKLVAERGYTSQARELFYLNKLIYNAFSPPTPATTKPKKGDIKSARTDR</sequence>